<organism evidence="2 3">
    <name type="scientific">Rotaria magnacalcarata</name>
    <dbReference type="NCBI Taxonomy" id="392030"/>
    <lineage>
        <taxon>Eukaryota</taxon>
        <taxon>Metazoa</taxon>
        <taxon>Spiralia</taxon>
        <taxon>Gnathifera</taxon>
        <taxon>Rotifera</taxon>
        <taxon>Eurotatoria</taxon>
        <taxon>Bdelloidea</taxon>
        <taxon>Philodinida</taxon>
        <taxon>Philodinidae</taxon>
        <taxon>Rotaria</taxon>
    </lineage>
</organism>
<reference evidence="2" key="1">
    <citation type="submission" date="2021-02" db="EMBL/GenBank/DDBJ databases">
        <authorList>
            <person name="Nowell W R."/>
        </authorList>
    </citation>
    <scope>NUCLEOTIDE SEQUENCE</scope>
</reference>
<proteinExistence type="predicted"/>
<dbReference type="EMBL" id="CAJOBG010043678">
    <property type="protein sequence ID" value="CAF4429893.1"/>
    <property type="molecule type" value="Genomic_DNA"/>
</dbReference>
<comment type="caution">
    <text evidence="2">The sequence shown here is derived from an EMBL/GenBank/DDBJ whole genome shotgun (WGS) entry which is preliminary data.</text>
</comment>
<evidence type="ECO:0000256" key="1">
    <source>
        <dbReference type="SAM" id="MobiDB-lite"/>
    </source>
</evidence>
<evidence type="ECO:0000313" key="2">
    <source>
        <dbReference type="EMBL" id="CAF4429893.1"/>
    </source>
</evidence>
<feature type="non-terminal residue" evidence="2">
    <location>
        <position position="1"/>
    </location>
</feature>
<evidence type="ECO:0000313" key="3">
    <source>
        <dbReference type="Proteomes" id="UP000663866"/>
    </source>
</evidence>
<dbReference type="AlphaFoldDB" id="A0A820QXB0"/>
<accession>A0A820QXB0</accession>
<sequence>PATSAWPGRQARTNMGWPDQTRTNFKISDWPGGRPDGLPGACQEPGQAGSSEWNYGWPSLRLSEAIIIIVGLTQFIRKGELLQLNRYTPAKTELNNDY</sequence>
<protein>
    <submittedName>
        <fullName evidence="2">Uncharacterized protein</fullName>
    </submittedName>
</protein>
<dbReference type="Proteomes" id="UP000663866">
    <property type="component" value="Unassembled WGS sequence"/>
</dbReference>
<name>A0A820QXB0_9BILA</name>
<keyword evidence="3" id="KW-1185">Reference proteome</keyword>
<feature type="region of interest" description="Disordered" evidence="1">
    <location>
        <begin position="1"/>
        <end position="50"/>
    </location>
</feature>
<gene>
    <name evidence="2" type="ORF">OVN521_LOCUS36625</name>
</gene>